<feature type="chain" id="PRO_5018782280" evidence="1">
    <location>
        <begin position="48"/>
        <end position="388"/>
    </location>
</feature>
<protein>
    <submittedName>
        <fullName evidence="2">Uncharacterized protein</fullName>
    </submittedName>
</protein>
<reference evidence="2 3" key="2">
    <citation type="submission" date="2019-01" db="EMBL/GenBank/DDBJ databases">
        <title>The decoding of complex shrimp genome reveals the adaptation for benthos swimmer, frequently molting mechanism and breeding impact on genome.</title>
        <authorList>
            <person name="Sun Y."/>
            <person name="Gao Y."/>
            <person name="Yu Y."/>
        </authorList>
    </citation>
    <scope>NUCLEOTIDE SEQUENCE [LARGE SCALE GENOMIC DNA]</scope>
    <source>
        <tissue evidence="2">Muscle</tissue>
    </source>
</reference>
<dbReference type="EMBL" id="QCYY01000257">
    <property type="protein sequence ID" value="ROT85533.1"/>
    <property type="molecule type" value="Genomic_DNA"/>
</dbReference>
<dbReference type="Proteomes" id="UP000283509">
    <property type="component" value="Unassembled WGS sequence"/>
</dbReference>
<keyword evidence="1" id="KW-0732">Signal</keyword>
<evidence type="ECO:0000313" key="2">
    <source>
        <dbReference type="EMBL" id="ROT85533.1"/>
    </source>
</evidence>
<accession>A0A3R7Q416</accession>
<organism evidence="2 3">
    <name type="scientific">Penaeus vannamei</name>
    <name type="common">Whiteleg shrimp</name>
    <name type="synonym">Litopenaeus vannamei</name>
    <dbReference type="NCBI Taxonomy" id="6689"/>
    <lineage>
        <taxon>Eukaryota</taxon>
        <taxon>Metazoa</taxon>
        <taxon>Ecdysozoa</taxon>
        <taxon>Arthropoda</taxon>
        <taxon>Crustacea</taxon>
        <taxon>Multicrustacea</taxon>
        <taxon>Malacostraca</taxon>
        <taxon>Eumalacostraca</taxon>
        <taxon>Eucarida</taxon>
        <taxon>Decapoda</taxon>
        <taxon>Dendrobranchiata</taxon>
        <taxon>Penaeoidea</taxon>
        <taxon>Penaeidae</taxon>
        <taxon>Penaeus</taxon>
    </lineage>
</organism>
<name>A0A3R7Q416_PENVA</name>
<proteinExistence type="predicted"/>
<gene>
    <name evidence="2" type="ORF">C7M84_012416</name>
</gene>
<feature type="signal peptide" evidence="1">
    <location>
        <begin position="1"/>
        <end position="47"/>
    </location>
</feature>
<dbReference type="AlphaFoldDB" id="A0A3R7Q416"/>
<evidence type="ECO:0000256" key="1">
    <source>
        <dbReference type="SAM" id="SignalP"/>
    </source>
</evidence>
<comment type="caution">
    <text evidence="2">The sequence shown here is derived from an EMBL/GenBank/DDBJ whole genome shotgun (WGS) entry which is preliminary data.</text>
</comment>
<keyword evidence="3" id="KW-1185">Reference proteome</keyword>
<sequence length="388" mass="42610">MPLAFAWSSSVRFVGASLPSCRRSVPRRWALLARVLLVLRLQTKTHAQSHVHANKWTHPPPWPPYPAAYPLPAPAYPPLPLLLPPSHSPSLLPSLSHSPFFTRIFFFFTPLTGAPSLLRPPFLFTGRGVRSPLKLFVYGLCLRCVTPPVPRAECARRSRPRLAAPGECLGCLAALALVTCACCTFRGSSVLYVLLLAVWFFRSFSRFPSLFFSTLPSSSLHSSFPSHPILSLPFPSFLSFFPSIPPSLSSLSLSFSSLLLSLLPLFCFVLREGSKRGPLFLPGRWEVLVFTPFLPPLLLPPFPFPPFLLSSSPAILPLLPLSPPSQCRVQAESESSLTEAARAPLFTFRLPGAMNPAPATCPGRCAPPTCPRPRRLRAARVLSRPCAF</sequence>
<reference evidence="2 3" key="1">
    <citation type="submission" date="2018-04" db="EMBL/GenBank/DDBJ databases">
        <authorList>
            <person name="Zhang X."/>
            <person name="Yuan J."/>
            <person name="Li F."/>
            <person name="Xiang J."/>
        </authorList>
    </citation>
    <scope>NUCLEOTIDE SEQUENCE [LARGE SCALE GENOMIC DNA]</scope>
    <source>
        <tissue evidence="2">Muscle</tissue>
    </source>
</reference>
<evidence type="ECO:0000313" key="3">
    <source>
        <dbReference type="Proteomes" id="UP000283509"/>
    </source>
</evidence>